<dbReference type="Proteomes" id="UP001280121">
    <property type="component" value="Unassembled WGS sequence"/>
</dbReference>
<protein>
    <submittedName>
        <fullName evidence="1">Uncharacterized protein</fullName>
    </submittedName>
</protein>
<reference evidence="1" key="1">
    <citation type="journal article" date="2023" name="Plant J.">
        <title>Genome sequences and population genomics provide insights into the demographic history, inbreeding, and mutation load of two 'living fossil' tree species of Dipteronia.</title>
        <authorList>
            <person name="Feng Y."/>
            <person name="Comes H.P."/>
            <person name="Chen J."/>
            <person name="Zhu S."/>
            <person name="Lu R."/>
            <person name="Zhang X."/>
            <person name="Li P."/>
            <person name="Qiu J."/>
            <person name="Olsen K.M."/>
            <person name="Qiu Y."/>
        </authorList>
    </citation>
    <scope>NUCLEOTIDE SEQUENCE</scope>
    <source>
        <strain evidence="1">KIB01</strain>
    </source>
</reference>
<gene>
    <name evidence="1" type="ORF">Ddye_000720</name>
</gene>
<keyword evidence="2" id="KW-1185">Reference proteome</keyword>
<accession>A0AAD9XM78</accession>
<sequence length="75" mass="8554">ILAFEVIPDLGIEFGTRRVTEFSPHMLRLLLAGVIEMVQRRRVGEGGTVIRRLLTHQAQVSVLWTLTDLTRLLDE</sequence>
<name>A0AAD9XM78_9ROSI</name>
<evidence type="ECO:0000313" key="2">
    <source>
        <dbReference type="Proteomes" id="UP001280121"/>
    </source>
</evidence>
<dbReference type="AlphaFoldDB" id="A0AAD9XM78"/>
<evidence type="ECO:0000313" key="1">
    <source>
        <dbReference type="EMBL" id="KAK2662146.1"/>
    </source>
</evidence>
<proteinExistence type="predicted"/>
<comment type="caution">
    <text evidence="1">The sequence shown here is derived from an EMBL/GenBank/DDBJ whole genome shotgun (WGS) entry which is preliminary data.</text>
</comment>
<dbReference type="EMBL" id="JANJYI010000001">
    <property type="protein sequence ID" value="KAK2662146.1"/>
    <property type="molecule type" value="Genomic_DNA"/>
</dbReference>
<organism evidence="1 2">
    <name type="scientific">Dipteronia dyeriana</name>
    <dbReference type="NCBI Taxonomy" id="168575"/>
    <lineage>
        <taxon>Eukaryota</taxon>
        <taxon>Viridiplantae</taxon>
        <taxon>Streptophyta</taxon>
        <taxon>Embryophyta</taxon>
        <taxon>Tracheophyta</taxon>
        <taxon>Spermatophyta</taxon>
        <taxon>Magnoliopsida</taxon>
        <taxon>eudicotyledons</taxon>
        <taxon>Gunneridae</taxon>
        <taxon>Pentapetalae</taxon>
        <taxon>rosids</taxon>
        <taxon>malvids</taxon>
        <taxon>Sapindales</taxon>
        <taxon>Sapindaceae</taxon>
        <taxon>Hippocastanoideae</taxon>
        <taxon>Acereae</taxon>
        <taxon>Dipteronia</taxon>
    </lineage>
</organism>
<feature type="non-terminal residue" evidence="1">
    <location>
        <position position="75"/>
    </location>
</feature>